<proteinExistence type="inferred from homology"/>
<feature type="binding site" evidence="19">
    <location>
        <begin position="465"/>
        <end position="466"/>
    </location>
    <ligand>
        <name>phosphoenolpyruvate</name>
        <dbReference type="ChEBI" id="CHEBI:58702"/>
    </ligand>
</feature>
<keyword evidence="8 17" id="KW-0813">Transport</keyword>
<dbReference type="SUPFAM" id="SSF47831">
    <property type="entry name" value="Enzyme I of the PEP:sugar phosphotransferase system HPr-binding (sub)domain"/>
    <property type="match status" value="1"/>
</dbReference>
<evidence type="ECO:0000259" key="23">
    <source>
        <dbReference type="Pfam" id="PF02896"/>
    </source>
</evidence>
<evidence type="ECO:0000256" key="10">
    <source>
        <dbReference type="ARBA" id="ARBA00022597"/>
    </source>
</evidence>
<dbReference type="InterPro" id="IPR023151">
    <property type="entry name" value="PEP_util_CS"/>
</dbReference>
<dbReference type="Gene3D" id="3.50.30.10">
    <property type="entry name" value="Phosphohistidine domain"/>
    <property type="match status" value="1"/>
</dbReference>
<dbReference type="GO" id="GO:0016301">
    <property type="term" value="F:kinase activity"/>
    <property type="evidence" value="ECO:0007669"/>
    <property type="project" value="UniProtKB-KW"/>
</dbReference>
<evidence type="ECO:0000256" key="8">
    <source>
        <dbReference type="ARBA" id="ARBA00022448"/>
    </source>
</evidence>
<keyword evidence="13 17" id="KW-0479">Metal-binding</keyword>
<name>A0A4S3KJY4_9GAMM</name>
<evidence type="ECO:0000256" key="5">
    <source>
        <dbReference type="ARBA" id="ARBA00007837"/>
    </source>
</evidence>
<evidence type="ECO:0000256" key="17">
    <source>
        <dbReference type="PIRNR" id="PIRNR000732"/>
    </source>
</evidence>
<comment type="function">
    <text evidence="3 17">General (non sugar-specific) component of the phosphoenolpyruvate-dependent sugar phosphotransferase system (sugar PTS). This major carbohydrate active-transport system catalyzes the phosphorylation of incoming sugar substrates concomitantly with their translocation across the cell membrane. Enzyme I transfers the phosphoryl group from phosphoenolpyruvate (PEP) to the phosphoryl carrier protein (HPr).</text>
</comment>
<dbReference type="Proteomes" id="UP000307749">
    <property type="component" value="Unassembled WGS sequence"/>
</dbReference>
<sequence>MSHASVRQVLEGQRAAPGMALGRVRLLQPRRHVIDDSLLRAEDVNAELERLDLALARARGELAELRQRLHGALAREAQPFLDTHALILDDPELRAGLDDMIRTGRYRAAAALQAQRDRLVQVFRSMDDPYLRTREDDLQHVIARVLDALEHDGSSEEHRLAARLGEILVAENPSPAEVAGMAELGLRGIIASGGSAYSHAAILARSLHLPMLCSVPGADSSLGDGDLVLLDGERGIAIAHPTAQDLGSLRQWQREQAARGRLPPLPAIPARSRDGVMVALYANAELPGEVAEARALGAMGVGLYRTELLYLRKQSLPGEDEQFAALRELLQALDGAPATLRTLDLGADKAIGTGLDMPAEANPALGVRGVRHALRHPGILRTQLRAMLRAAALGPLRILLPMVTLAEEVAAVRAHALDCLAELKAAGAQVPEALPALGAMIEVPAAALGVRALLAEADFLAIGTNDLAQYVLATDRNLGALSALYDPRHPALLRLIAGVAIAARRANKPLSVCGEIAGDPVAVPLLLALGIRELSMAPTRLAQARAAIEATQCARLRALVPRLLRASSRSELEALLCTLGSN</sequence>
<organism evidence="25 26">
    <name type="scientific">Metallibacterium scheffleri</name>
    <dbReference type="NCBI Taxonomy" id="993689"/>
    <lineage>
        <taxon>Bacteria</taxon>
        <taxon>Pseudomonadati</taxon>
        <taxon>Pseudomonadota</taxon>
        <taxon>Gammaproteobacteria</taxon>
        <taxon>Lysobacterales</taxon>
        <taxon>Rhodanobacteraceae</taxon>
        <taxon>Metallibacterium</taxon>
    </lineage>
</organism>
<dbReference type="GO" id="GO:0005737">
    <property type="term" value="C:cytoplasm"/>
    <property type="evidence" value="ECO:0007669"/>
    <property type="project" value="UniProtKB-SubCell"/>
</dbReference>
<evidence type="ECO:0000313" key="26">
    <source>
        <dbReference type="Proteomes" id="UP000307749"/>
    </source>
</evidence>
<dbReference type="InterPro" id="IPR008279">
    <property type="entry name" value="PEP-util_enz_mobile_dom"/>
</dbReference>
<evidence type="ECO:0000256" key="19">
    <source>
        <dbReference type="PIRSR" id="PIRSR000732-2"/>
    </source>
</evidence>
<keyword evidence="21" id="KW-0175">Coiled coil</keyword>
<keyword evidence="9 17" id="KW-0963">Cytoplasm</keyword>
<keyword evidence="15 17" id="KW-0460">Magnesium</keyword>
<protein>
    <recommendedName>
        <fullName evidence="7 17">Phosphoenolpyruvate-protein phosphotransferase</fullName>
        <ecNumber evidence="6 17">2.7.3.9</ecNumber>
    </recommendedName>
    <alternativeName>
        <fullName evidence="16 17">Phosphotransferase system, enzyme I</fullName>
    </alternativeName>
</protein>
<feature type="coiled-coil region" evidence="21">
    <location>
        <begin position="41"/>
        <end position="75"/>
    </location>
</feature>
<gene>
    <name evidence="25" type="ORF">B1806_12140</name>
</gene>
<dbReference type="Pfam" id="PF02896">
    <property type="entry name" value="PEP-utilizers_C"/>
    <property type="match status" value="1"/>
</dbReference>
<evidence type="ECO:0000256" key="1">
    <source>
        <dbReference type="ARBA" id="ARBA00000683"/>
    </source>
</evidence>
<evidence type="ECO:0000256" key="3">
    <source>
        <dbReference type="ARBA" id="ARBA00002728"/>
    </source>
</evidence>
<comment type="catalytic activity">
    <reaction evidence="1 17">
        <text>L-histidyl-[protein] + phosphoenolpyruvate = N(pros)-phospho-L-histidyl-[protein] + pyruvate</text>
        <dbReference type="Rhea" id="RHEA:23880"/>
        <dbReference type="Rhea" id="RHEA-COMP:9745"/>
        <dbReference type="Rhea" id="RHEA-COMP:9746"/>
        <dbReference type="ChEBI" id="CHEBI:15361"/>
        <dbReference type="ChEBI" id="CHEBI:29979"/>
        <dbReference type="ChEBI" id="CHEBI:58702"/>
        <dbReference type="ChEBI" id="CHEBI:64837"/>
        <dbReference type="EC" id="2.7.3.9"/>
    </reaction>
</comment>
<feature type="active site" description="Tele-phosphohistidine intermediate" evidence="18">
    <location>
        <position position="199"/>
    </location>
</feature>
<dbReference type="EC" id="2.7.3.9" evidence="6 17"/>
<evidence type="ECO:0000256" key="18">
    <source>
        <dbReference type="PIRSR" id="PIRSR000732-1"/>
    </source>
</evidence>
<dbReference type="InterPro" id="IPR036637">
    <property type="entry name" value="Phosphohistidine_dom_sf"/>
</dbReference>
<keyword evidence="12 17" id="KW-0598">Phosphotransferase system</keyword>
<feature type="binding site" evidence="19">
    <location>
        <position position="476"/>
    </location>
    <ligand>
        <name>phosphoenolpyruvate</name>
        <dbReference type="ChEBI" id="CHEBI:58702"/>
    </ligand>
</feature>
<evidence type="ECO:0000259" key="22">
    <source>
        <dbReference type="Pfam" id="PF00391"/>
    </source>
</evidence>
<dbReference type="InterPro" id="IPR036618">
    <property type="entry name" value="PtsI_HPr-bd_sf"/>
</dbReference>
<dbReference type="InterPro" id="IPR006318">
    <property type="entry name" value="PTS_EI-like"/>
</dbReference>
<dbReference type="InterPro" id="IPR015813">
    <property type="entry name" value="Pyrv/PenolPyrv_kinase-like_dom"/>
</dbReference>
<dbReference type="InterPro" id="IPR040442">
    <property type="entry name" value="Pyrv_kinase-like_dom_sf"/>
</dbReference>
<evidence type="ECO:0000256" key="6">
    <source>
        <dbReference type="ARBA" id="ARBA00012232"/>
    </source>
</evidence>
<evidence type="ECO:0000256" key="9">
    <source>
        <dbReference type="ARBA" id="ARBA00022490"/>
    </source>
</evidence>
<feature type="binding site" evidence="19">
    <location>
        <position position="305"/>
    </location>
    <ligand>
        <name>phosphoenolpyruvate</name>
        <dbReference type="ChEBI" id="CHEBI:58702"/>
    </ligand>
</feature>
<reference evidence="25 26" key="1">
    <citation type="submission" date="2017-02" db="EMBL/GenBank/DDBJ databases">
        <title>Whole genome sequencing of Metallibacterium scheffleri DSM 24874 (T).</title>
        <authorList>
            <person name="Kumar S."/>
            <person name="Patil P."/>
            <person name="Patil P.B."/>
        </authorList>
    </citation>
    <scope>NUCLEOTIDE SEQUENCE [LARGE SCALE GENOMIC DNA]</scope>
    <source>
        <strain evidence="25 26">DSM 24874</strain>
    </source>
</reference>
<feature type="domain" description="PEP-utilising enzyme mobile" evidence="22">
    <location>
        <begin position="165"/>
        <end position="235"/>
    </location>
</feature>
<comment type="cofactor">
    <cofactor evidence="2 17 20">
        <name>Mg(2+)</name>
        <dbReference type="ChEBI" id="CHEBI:18420"/>
    </cofactor>
</comment>
<evidence type="ECO:0000256" key="4">
    <source>
        <dbReference type="ARBA" id="ARBA00004496"/>
    </source>
</evidence>
<accession>A0A4S3KJY4</accession>
<dbReference type="STRING" id="993689.GCA_002077135_03335"/>
<evidence type="ECO:0000256" key="20">
    <source>
        <dbReference type="PIRSR" id="PIRSR000732-3"/>
    </source>
</evidence>
<dbReference type="InterPro" id="IPR050499">
    <property type="entry name" value="PEP-utilizing_PTS_enzyme"/>
</dbReference>
<dbReference type="RefSeq" id="WP_081129763.1">
    <property type="nucleotide sequence ID" value="NZ_LDOS01000002.1"/>
</dbReference>
<dbReference type="SUPFAM" id="SSF51621">
    <property type="entry name" value="Phosphoenolpyruvate/pyruvate domain"/>
    <property type="match status" value="1"/>
</dbReference>
<evidence type="ECO:0000313" key="25">
    <source>
        <dbReference type="EMBL" id="THD09123.1"/>
    </source>
</evidence>
<evidence type="ECO:0000256" key="11">
    <source>
        <dbReference type="ARBA" id="ARBA00022679"/>
    </source>
</evidence>
<dbReference type="PANTHER" id="PTHR46244:SF3">
    <property type="entry name" value="PHOSPHOENOLPYRUVATE-PROTEIN PHOSPHOTRANSFERASE"/>
    <property type="match status" value="1"/>
</dbReference>
<keyword evidence="11 17" id="KW-0808">Transferase</keyword>
<dbReference type="InterPro" id="IPR024692">
    <property type="entry name" value="PTS_EI"/>
</dbReference>
<dbReference type="InterPro" id="IPR008731">
    <property type="entry name" value="PTS_EIN"/>
</dbReference>
<feature type="binding site" evidence="20">
    <location>
        <position position="442"/>
    </location>
    <ligand>
        <name>Mg(2+)</name>
        <dbReference type="ChEBI" id="CHEBI:18420"/>
    </ligand>
</feature>
<dbReference type="InterPro" id="IPR000121">
    <property type="entry name" value="PEP_util_C"/>
</dbReference>
<feature type="domain" description="Phosphotransferase system enzyme I N-terminal" evidence="24">
    <location>
        <begin position="12"/>
        <end position="134"/>
    </location>
</feature>
<dbReference type="Pfam" id="PF00391">
    <property type="entry name" value="PEP-utilizers"/>
    <property type="match status" value="1"/>
</dbReference>
<dbReference type="Gene3D" id="1.10.274.10">
    <property type="entry name" value="PtsI, HPr-binding domain"/>
    <property type="match status" value="1"/>
</dbReference>
<keyword evidence="14 17" id="KW-0418">Kinase</keyword>
<evidence type="ECO:0000256" key="15">
    <source>
        <dbReference type="ARBA" id="ARBA00022842"/>
    </source>
</evidence>
<evidence type="ECO:0000259" key="24">
    <source>
        <dbReference type="Pfam" id="PF05524"/>
    </source>
</evidence>
<evidence type="ECO:0000256" key="16">
    <source>
        <dbReference type="ARBA" id="ARBA00033235"/>
    </source>
</evidence>
<dbReference type="SUPFAM" id="SSF52009">
    <property type="entry name" value="Phosphohistidine domain"/>
    <property type="match status" value="1"/>
</dbReference>
<feature type="domain" description="PEP-utilising enzyme C-terminal" evidence="23">
    <location>
        <begin position="267"/>
        <end position="552"/>
    </location>
</feature>
<comment type="subcellular location">
    <subcellularLocation>
        <location evidence="4 17">Cytoplasm</location>
    </subcellularLocation>
</comment>
<keyword evidence="10 17" id="KW-0762">Sugar transport</keyword>
<dbReference type="EMBL" id="MWQO01000042">
    <property type="protein sequence ID" value="THD09123.1"/>
    <property type="molecule type" value="Genomic_DNA"/>
</dbReference>
<dbReference type="Pfam" id="PF05524">
    <property type="entry name" value="PEP-utilisers_N"/>
    <property type="match status" value="1"/>
</dbReference>
<dbReference type="GO" id="GO:0008965">
    <property type="term" value="F:phosphoenolpyruvate-protein phosphotransferase activity"/>
    <property type="evidence" value="ECO:0007669"/>
    <property type="project" value="UniProtKB-EC"/>
</dbReference>
<dbReference type="GO" id="GO:0046872">
    <property type="term" value="F:metal ion binding"/>
    <property type="evidence" value="ECO:0007669"/>
    <property type="project" value="UniProtKB-KW"/>
</dbReference>
<evidence type="ECO:0000256" key="2">
    <source>
        <dbReference type="ARBA" id="ARBA00001946"/>
    </source>
</evidence>
<keyword evidence="26" id="KW-1185">Reference proteome</keyword>
<feature type="binding site" evidence="20">
    <location>
        <position position="466"/>
    </location>
    <ligand>
        <name>Mg(2+)</name>
        <dbReference type="ChEBI" id="CHEBI:18420"/>
    </ligand>
</feature>
<dbReference type="PANTHER" id="PTHR46244">
    <property type="entry name" value="PHOSPHOENOLPYRUVATE-PROTEIN PHOSPHOTRANSFERASE"/>
    <property type="match status" value="1"/>
</dbReference>
<comment type="caution">
    <text evidence="25">The sequence shown here is derived from an EMBL/GenBank/DDBJ whole genome shotgun (WGS) entry which is preliminary data.</text>
</comment>
<evidence type="ECO:0000256" key="12">
    <source>
        <dbReference type="ARBA" id="ARBA00022683"/>
    </source>
</evidence>
<dbReference type="PROSITE" id="PS00742">
    <property type="entry name" value="PEP_ENZYMES_2"/>
    <property type="match status" value="1"/>
</dbReference>
<feature type="binding site" evidence="19">
    <location>
        <position position="341"/>
    </location>
    <ligand>
        <name>phosphoenolpyruvate</name>
        <dbReference type="ChEBI" id="CHEBI:58702"/>
    </ligand>
</feature>
<evidence type="ECO:0000256" key="14">
    <source>
        <dbReference type="ARBA" id="ARBA00022777"/>
    </source>
</evidence>
<dbReference type="PIRSF" id="PIRSF000732">
    <property type="entry name" value="PTS_enzyme_I"/>
    <property type="match status" value="1"/>
</dbReference>
<dbReference type="OrthoDB" id="9765468at2"/>
<dbReference type="NCBIfam" id="TIGR01417">
    <property type="entry name" value="PTS_I_fam"/>
    <property type="match status" value="1"/>
</dbReference>
<evidence type="ECO:0000256" key="21">
    <source>
        <dbReference type="SAM" id="Coils"/>
    </source>
</evidence>
<dbReference type="GO" id="GO:0009401">
    <property type="term" value="P:phosphoenolpyruvate-dependent sugar phosphotransferase system"/>
    <property type="evidence" value="ECO:0007669"/>
    <property type="project" value="UniProtKB-KW"/>
</dbReference>
<dbReference type="Gene3D" id="3.20.20.60">
    <property type="entry name" value="Phosphoenolpyruvate-binding domains"/>
    <property type="match status" value="1"/>
</dbReference>
<feature type="active site" description="Proton donor" evidence="18">
    <location>
        <position position="513"/>
    </location>
</feature>
<dbReference type="AlphaFoldDB" id="A0A4S3KJY4"/>
<evidence type="ECO:0000256" key="7">
    <source>
        <dbReference type="ARBA" id="ARBA00016544"/>
    </source>
</evidence>
<keyword evidence="25" id="KW-0670">Pyruvate</keyword>
<evidence type="ECO:0000256" key="13">
    <source>
        <dbReference type="ARBA" id="ARBA00022723"/>
    </source>
</evidence>
<dbReference type="PRINTS" id="PR01736">
    <property type="entry name" value="PHPHTRNFRASE"/>
</dbReference>
<comment type="similarity">
    <text evidence="5 17">Belongs to the PEP-utilizing enzyme family.</text>
</comment>